<dbReference type="EMBL" id="WNDX01000141">
    <property type="protein sequence ID" value="KAF1040289.1"/>
    <property type="molecule type" value="Genomic_DNA"/>
</dbReference>
<sequence length="487" mass="50464">MSTFSVGSVVGSIGGVARAASNVADDILGLVGGSDGSWQRSLKPASYGGINFGVISSTTSGIGRKVVVHEYPERDEVWVEDLGKKSRRFSVTGFLVENDVVYNSGPVIAQRDALVAVLDTRFDQVKPGLQLVHPTFGNIPNVCCINCEILEHADHGGYFELRFDFIISGARKYPASSTSTAGAVADGAKKVREASALDYIRDVAAAVKQGAAIVKQAIRVAVAFYTKVLTLINDVRRVFRAISNLGGNFGSLFGGANAGYSARNASAPQGATAASLLAADTASRTAVANAGAALTAAAANPADGASLSSAAIAVAQSLAATASDPADGVRLLSSMAQYVPADPTTDSQVGVAMAQVQSAMGALFRRAALAQLAEVTSSYQPSSSEDALAVRGSVAGLIADEMQVAGDAGDDDSYLALMELRAAVIADLTSRGAQLSAMQEFRFRAPLNSLALAYRVYRDAGRATELVQQAQPVHPAFMPMDFKALGE</sequence>
<name>A0A7V8JSR6_9BURK</name>
<dbReference type="Proteomes" id="UP000462435">
    <property type="component" value="Unassembled WGS sequence"/>
</dbReference>
<protein>
    <recommendedName>
        <fullName evidence="1">DNA circulation N-terminal domain-containing protein</fullName>
    </recommendedName>
</protein>
<gene>
    <name evidence="2" type="ORF">GAK35_03543</name>
</gene>
<reference evidence="3" key="1">
    <citation type="journal article" date="2020" name="MBio">
        <title>Horizontal gene transfer to a defensive symbiont with a reduced genome amongst a multipartite beetle microbiome.</title>
        <authorList>
            <person name="Waterworth S.C."/>
            <person name="Florez L.V."/>
            <person name="Rees E.R."/>
            <person name="Hertweck C."/>
            <person name="Kaltenpoth M."/>
            <person name="Kwan J.C."/>
        </authorList>
    </citation>
    <scope>NUCLEOTIDE SEQUENCE [LARGE SCALE GENOMIC DNA]</scope>
</reference>
<dbReference type="Pfam" id="PF07157">
    <property type="entry name" value="DNA_circ_N"/>
    <property type="match status" value="1"/>
</dbReference>
<dbReference type="AlphaFoldDB" id="A0A7V8JSR6"/>
<comment type="caution">
    <text evidence="2">The sequence shown here is derived from an EMBL/GenBank/DDBJ whole genome shotgun (WGS) entry which is preliminary data.</text>
</comment>
<proteinExistence type="predicted"/>
<dbReference type="InterPro" id="IPR009826">
    <property type="entry name" value="DNA_circ_N"/>
</dbReference>
<evidence type="ECO:0000313" key="2">
    <source>
        <dbReference type="EMBL" id="KAF1040289.1"/>
    </source>
</evidence>
<accession>A0A7V8JSR6</accession>
<evidence type="ECO:0000259" key="1">
    <source>
        <dbReference type="Pfam" id="PF07157"/>
    </source>
</evidence>
<evidence type="ECO:0000313" key="3">
    <source>
        <dbReference type="Proteomes" id="UP000462435"/>
    </source>
</evidence>
<feature type="domain" description="DNA circulation N-terminal" evidence="1">
    <location>
        <begin position="42"/>
        <end position="139"/>
    </location>
</feature>
<organism evidence="2 3">
    <name type="scientific">Herbaspirillum frisingense</name>
    <dbReference type="NCBI Taxonomy" id="92645"/>
    <lineage>
        <taxon>Bacteria</taxon>
        <taxon>Pseudomonadati</taxon>
        <taxon>Pseudomonadota</taxon>
        <taxon>Betaproteobacteria</taxon>
        <taxon>Burkholderiales</taxon>
        <taxon>Oxalobacteraceae</taxon>
        <taxon>Herbaspirillum</taxon>
    </lineage>
</organism>